<dbReference type="InterPro" id="IPR043137">
    <property type="entry name" value="GGT_ssub_C"/>
</dbReference>
<keyword evidence="6 7" id="KW-0012">Acyltransferase</keyword>
<keyword evidence="6" id="KW-0317">Glutathione biosynthesis</keyword>
<dbReference type="NCBIfam" id="TIGR00066">
    <property type="entry name" value="g_glut_trans"/>
    <property type="match status" value="1"/>
</dbReference>
<dbReference type="EC" id="3.4.19.13" evidence="6"/>
<reference evidence="7 8" key="1">
    <citation type="submission" date="2020-08" db="EMBL/GenBank/DDBJ databases">
        <title>Genomic Encyclopedia of Type Strains, Phase III (KMG-III): the genomes of soil and plant-associated and newly described type strains.</title>
        <authorList>
            <person name="Whitman W."/>
        </authorList>
    </citation>
    <scope>NUCLEOTIDE SEQUENCE [LARGE SCALE GENOMIC DNA]</scope>
    <source>
        <strain evidence="7 8">CECT 8571</strain>
    </source>
</reference>
<comment type="pathway">
    <text evidence="6">Sulfur metabolism; glutathione metabolism.</text>
</comment>
<dbReference type="RefSeq" id="WP_183910507.1">
    <property type="nucleotide sequence ID" value="NZ_JACHXZ010000003.1"/>
</dbReference>
<evidence type="ECO:0000313" key="7">
    <source>
        <dbReference type="EMBL" id="MBB3169006.1"/>
    </source>
</evidence>
<dbReference type="GO" id="GO:0103068">
    <property type="term" value="F:leukotriene C4 gamma-glutamyl transferase activity"/>
    <property type="evidence" value="ECO:0007669"/>
    <property type="project" value="UniProtKB-EC"/>
</dbReference>
<keyword evidence="8" id="KW-1185">Reference proteome</keyword>
<sequence length="579" mass="61859">MTAVIRFFKWMLAVVSVVAVVSLVAGLSFRTGLGTPTAEFKEKAVYAPHGVLATSQPLASQAGLAVLQNGGNAVDAAVTAAAVLSVVEPYMSGIGGDMFAMLWLEREQRLIGINGSGHAGALMALDKMAKRSRVPDDGAQSITLPGALSGWAKLLETYGTISLAQALAPAIELAEEGFPISKTTAEEWGLFESKINYDSGAKNTFLIDGSRTPIAGEWFVNPDYANTLKLIAAQGPAVMYGGELGKKIAASVQQYGGFLTQSDFANYQAEWVEPMAVSYKEYRLWELPPNGQGIAALEMLKILEPYDLKAMQHNSPNYLHHLIEAKKLAYADLEYFVGDPELMQIEAEQLLSDTVIAKRRALINPDHAMQRANPDASLSASDTTYLSVADKDGNMVSLINSIAGPFGSGVVVPGTGFALQNRGVGLSMQTGRANTVAPGRKPFHTIIPGFVTKADAQGKQQPWLSFGIVGGPQQPQAHVQMFLNMVVFGMDVQEAIDAPRFRHWEGNRVSFEQGIPKSTVDELYALGHAPQNPVMATVQGFFHGNNPGLVFGGGQGVMKSSKGYIAGSDSRRDGVAAAH</sequence>
<dbReference type="InterPro" id="IPR000101">
    <property type="entry name" value="GGT_peptidase"/>
</dbReference>
<dbReference type="SUPFAM" id="SSF56235">
    <property type="entry name" value="N-terminal nucleophile aminohydrolases (Ntn hydrolases)"/>
    <property type="match status" value="1"/>
</dbReference>
<evidence type="ECO:0000256" key="1">
    <source>
        <dbReference type="ARBA" id="ARBA00001049"/>
    </source>
</evidence>
<comment type="subunit">
    <text evidence="6">This enzyme consists of two polypeptide chains, which are synthesized in precursor form from a single polypeptide.</text>
</comment>
<evidence type="ECO:0000313" key="8">
    <source>
        <dbReference type="Proteomes" id="UP000559987"/>
    </source>
</evidence>
<dbReference type="GO" id="GO:0036374">
    <property type="term" value="F:glutathione hydrolase activity"/>
    <property type="evidence" value="ECO:0007669"/>
    <property type="project" value="UniProtKB-UniRule"/>
</dbReference>
<dbReference type="GO" id="GO:0006751">
    <property type="term" value="P:glutathione catabolic process"/>
    <property type="evidence" value="ECO:0007669"/>
    <property type="project" value="UniProtKB-UniRule"/>
</dbReference>
<dbReference type="EC" id="2.3.2.2" evidence="6"/>
<dbReference type="AlphaFoldDB" id="A0A839USU2"/>
<organism evidence="7 8">
    <name type="scientific">Simiduia aestuariiviva</name>
    <dbReference type="NCBI Taxonomy" id="1510459"/>
    <lineage>
        <taxon>Bacteria</taxon>
        <taxon>Pseudomonadati</taxon>
        <taxon>Pseudomonadota</taxon>
        <taxon>Gammaproteobacteria</taxon>
        <taxon>Cellvibrionales</taxon>
        <taxon>Cellvibrionaceae</taxon>
        <taxon>Simiduia</taxon>
    </lineage>
</organism>
<protein>
    <recommendedName>
        <fullName evidence="6">Glutathione hydrolase proenzyme</fullName>
        <ecNumber evidence="6">2.3.2.2</ecNumber>
        <ecNumber evidence="6">3.4.19.13</ecNumber>
    </recommendedName>
    <component>
        <recommendedName>
            <fullName evidence="6">Glutathione hydrolase large chain</fullName>
        </recommendedName>
    </component>
    <component>
        <recommendedName>
            <fullName evidence="6">Glutathione hydrolase small chain</fullName>
        </recommendedName>
    </component>
</protein>
<dbReference type="GO" id="GO:0006750">
    <property type="term" value="P:glutathione biosynthetic process"/>
    <property type="evidence" value="ECO:0007669"/>
    <property type="project" value="UniProtKB-KW"/>
</dbReference>
<dbReference type="PRINTS" id="PR01210">
    <property type="entry name" value="GGTRANSPTASE"/>
</dbReference>
<dbReference type="Gene3D" id="1.10.246.130">
    <property type="match status" value="1"/>
</dbReference>
<proteinExistence type="inferred from homology"/>
<keyword evidence="6 7" id="KW-0378">Hydrolase</keyword>
<dbReference type="InterPro" id="IPR052896">
    <property type="entry name" value="GGT-like_enzyme"/>
</dbReference>
<comment type="similarity">
    <text evidence="6">Belongs to the gamma-glutamyltransferase family.</text>
</comment>
<dbReference type="PANTHER" id="PTHR43881">
    <property type="entry name" value="GAMMA-GLUTAMYLTRANSPEPTIDASE (AFU_ORTHOLOGUE AFUA_4G13580)"/>
    <property type="match status" value="1"/>
</dbReference>
<dbReference type="Pfam" id="PF01019">
    <property type="entry name" value="G_glu_transpept"/>
    <property type="match status" value="1"/>
</dbReference>
<keyword evidence="6" id="KW-0865">Zymogen</keyword>
<gene>
    <name evidence="7" type="ORF">FHS30_002214</name>
</gene>
<comment type="catalytic activity">
    <reaction evidence="3 6">
        <text>an N-terminal (5-L-glutamyl)-[peptide] + an alpha-amino acid = 5-L-glutamyl amino acid + an N-terminal L-alpha-aminoacyl-[peptide]</text>
        <dbReference type="Rhea" id="RHEA:23904"/>
        <dbReference type="Rhea" id="RHEA-COMP:9780"/>
        <dbReference type="Rhea" id="RHEA-COMP:9795"/>
        <dbReference type="ChEBI" id="CHEBI:77644"/>
        <dbReference type="ChEBI" id="CHEBI:78597"/>
        <dbReference type="ChEBI" id="CHEBI:78599"/>
        <dbReference type="ChEBI" id="CHEBI:78608"/>
        <dbReference type="EC" id="2.3.2.2"/>
    </reaction>
</comment>
<comment type="catalytic activity">
    <reaction evidence="2 6">
        <text>glutathione + H2O = L-cysteinylglycine + L-glutamate</text>
        <dbReference type="Rhea" id="RHEA:28807"/>
        <dbReference type="ChEBI" id="CHEBI:15377"/>
        <dbReference type="ChEBI" id="CHEBI:29985"/>
        <dbReference type="ChEBI" id="CHEBI:57925"/>
        <dbReference type="ChEBI" id="CHEBI:61694"/>
        <dbReference type="EC" id="3.4.19.13"/>
    </reaction>
</comment>
<comment type="catalytic activity">
    <reaction evidence="1 6">
        <text>an S-substituted glutathione + H2O = an S-substituted L-cysteinylglycine + L-glutamate</text>
        <dbReference type="Rhea" id="RHEA:59468"/>
        <dbReference type="ChEBI" id="CHEBI:15377"/>
        <dbReference type="ChEBI" id="CHEBI:29985"/>
        <dbReference type="ChEBI" id="CHEBI:90779"/>
        <dbReference type="ChEBI" id="CHEBI:143103"/>
        <dbReference type="EC" id="3.4.19.13"/>
    </reaction>
</comment>
<dbReference type="Gene3D" id="3.60.20.40">
    <property type="match status" value="1"/>
</dbReference>
<keyword evidence="6 7" id="KW-0808">Transferase</keyword>
<feature type="active site" description="Nucleophile" evidence="4">
    <location>
        <position position="383"/>
    </location>
</feature>
<evidence type="ECO:0000256" key="4">
    <source>
        <dbReference type="PIRSR" id="PIRSR600101-1"/>
    </source>
</evidence>
<comment type="PTM">
    <text evidence="6">Cleaved by autocatalysis into a large and a small subunit.</text>
</comment>
<name>A0A839USU2_9GAMM</name>
<dbReference type="PANTHER" id="PTHR43881:SF1">
    <property type="entry name" value="GAMMA-GLUTAMYLTRANSPEPTIDASE (AFU_ORTHOLOGUE AFUA_4G13580)"/>
    <property type="match status" value="1"/>
</dbReference>
<evidence type="ECO:0000256" key="5">
    <source>
        <dbReference type="PIRSR" id="PIRSR600101-2"/>
    </source>
</evidence>
<dbReference type="Proteomes" id="UP000559987">
    <property type="component" value="Unassembled WGS sequence"/>
</dbReference>
<dbReference type="EMBL" id="JACHXZ010000003">
    <property type="protein sequence ID" value="MBB3169006.1"/>
    <property type="molecule type" value="Genomic_DNA"/>
</dbReference>
<accession>A0A839USU2</accession>
<feature type="binding site" evidence="5">
    <location>
        <position position="471"/>
    </location>
    <ligand>
        <name>L-glutamate</name>
        <dbReference type="ChEBI" id="CHEBI:29985"/>
    </ligand>
</feature>
<dbReference type="InterPro" id="IPR029055">
    <property type="entry name" value="Ntn_hydrolases_N"/>
</dbReference>
<evidence type="ECO:0000256" key="2">
    <source>
        <dbReference type="ARBA" id="ARBA00001089"/>
    </source>
</evidence>
<dbReference type="InterPro" id="IPR043138">
    <property type="entry name" value="GGT_lsub"/>
</dbReference>
<comment type="caution">
    <text evidence="7">The sequence shown here is derived from an EMBL/GenBank/DDBJ whole genome shotgun (WGS) entry which is preliminary data.</text>
</comment>
<evidence type="ECO:0000256" key="3">
    <source>
        <dbReference type="ARBA" id="ARBA00047417"/>
    </source>
</evidence>
<dbReference type="UniPathway" id="UPA00204"/>
<evidence type="ECO:0000256" key="6">
    <source>
        <dbReference type="RuleBase" id="RU368036"/>
    </source>
</evidence>